<accession>A0ABR3ZCR7</accession>
<dbReference type="PANTHER" id="PTHR48022">
    <property type="entry name" value="PLASTIDIC GLUCOSE TRANSPORTER 4"/>
    <property type="match status" value="1"/>
</dbReference>
<keyword evidence="6 8" id="KW-0472">Membrane</keyword>
<dbReference type="InterPro" id="IPR050360">
    <property type="entry name" value="MFS_Sugar_Transporters"/>
</dbReference>
<dbReference type="PROSITE" id="PS50850">
    <property type="entry name" value="MFS"/>
    <property type="match status" value="1"/>
</dbReference>
<feature type="transmembrane region" description="Helical" evidence="8">
    <location>
        <begin position="125"/>
        <end position="143"/>
    </location>
</feature>
<evidence type="ECO:0000256" key="5">
    <source>
        <dbReference type="ARBA" id="ARBA00022989"/>
    </source>
</evidence>
<comment type="subcellular location">
    <subcellularLocation>
        <location evidence="1">Membrane</location>
        <topology evidence="1">Multi-pass membrane protein</topology>
    </subcellularLocation>
</comment>
<comment type="similarity">
    <text evidence="2 7">Belongs to the major facilitator superfamily. Sugar transporter (TC 2.A.1.1) family.</text>
</comment>
<feature type="transmembrane region" description="Helical" evidence="8">
    <location>
        <begin position="436"/>
        <end position="455"/>
    </location>
</feature>
<dbReference type="Pfam" id="PF00083">
    <property type="entry name" value="Sugar_tr"/>
    <property type="match status" value="1"/>
</dbReference>
<evidence type="ECO:0000256" key="7">
    <source>
        <dbReference type="RuleBase" id="RU003346"/>
    </source>
</evidence>
<dbReference type="SUPFAM" id="SSF103473">
    <property type="entry name" value="MFS general substrate transporter"/>
    <property type="match status" value="1"/>
</dbReference>
<feature type="transmembrane region" description="Helical" evidence="8">
    <location>
        <begin position="62"/>
        <end position="83"/>
    </location>
</feature>
<evidence type="ECO:0000256" key="8">
    <source>
        <dbReference type="SAM" id="Phobius"/>
    </source>
</evidence>
<feature type="transmembrane region" description="Helical" evidence="8">
    <location>
        <begin position="155"/>
        <end position="175"/>
    </location>
</feature>
<dbReference type="NCBIfam" id="TIGR00879">
    <property type="entry name" value="SP"/>
    <property type="match status" value="1"/>
</dbReference>
<feature type="transmembrane region" description="Helical" evidence="8">
    <location>
        <begin position="335"/>
        <end position="355"/>
    </location>
</feature>
<feature type="transmembrane region" description="Helical" evidence="8">
    <location>
        <begin position="367"/>
        <end position="390"/>
    </location>
</feature>
<dbReference type="PRINTS" id="PR00171">
    <property type="entry name" value="SUGRTRNSPORT"/>
</dbReference>
<evidence type="ECO:0000256" key="4">
    <source>
        <dbReference type="ARBA" id="ARBA00022692"/>
    </source>
</evidence>
<dbReference type="PANTHER" id="PTHR48022:SF77">
    <property type="entry name" value="MAJOR FACILITATOR SUPERFAMILY (MFS) PROFILE DOMAIN-CONTAINING PROTEIN"/>
    <property type="match status" value="1"/>
</dbReference>
<dbReference type="Gene3D" id="1.20.1250.20">
    <property type="entry name" value="MFS general substrate transporter like domains"/>
    <property type="match status" value="1"/>
</dbReference>
<evidence type="ECO:0000313" key="10">
    <source>
        <dbReference type="EMBL" id="KAL1897851.1"/>
    </source>
</evidence>
<feature type="transmembrane region" description="Helical" evidence="8">
    <location>
        <begin position="95"/>
        <end position="113"/>
    </location>
</feature>
<protein>
    <recommendedName>
        <fullName evidence="9">Major facilitator superfamily (MFS) profile domain-containing protein</fullName>
    </recommendedName>
</protein>
<dbReference type="InterPro" id="IPR005828">
    <property type="entry name" value="MFS_sugar_transport-like"/>
</dbReference>
<proteinExistence type="inferred from homology"/>
<evidence type="ECO:0000313" key="11">
    <source>
        <dbReference type="Proteomes" id="UP001583186"/>
    </source>
</evidence>
<dbReference type="EMBL" id="JAWCUI010000017">
    <property type="protein sequence ID" value="KAL1897851.1"/>
    <property type="molecule type" value="Genomic_DNA"/>
</dbReference>
<keyword evidence="3 7" id="KW-0813">Transport</keyword>
<gene>
    <name evidence="10" type="ORF">Sste5346_003703</name>
</gene>
<dbReference type="InterPro" id="IPR003663">
    <property type="entry name" value="Sugar/inositol_transpt"/>
</dbReference>
<keyword evidence="5 8" id="KW-1133">Transmembrane helix</keyword>
<organism evidence="10 11">
    <name type="scientific">Sporothrix stenoceras</name>
    <dbReference type="NCBI Taxonomy" id="5173"/>
    <lineage>
        <taxon>Eukaryota</taxon>
        <taxon>Fungi</taxon>
        <taxon>Dikarya</taxon>
        <taxon>Ascomycota</taxon>
        <taxon>Pezizomycotina</taxon>
        <taxon>Sordariomycetes</taxon>
        <taxon>Sordariomycetidae</taxon>
        <taxon>Ophiostomatales</taxon>
        <taxon>Ophiostomataceae</taxon>
        <taxon>Sporothrix</taxon>
    </lineage>
</organism>
<dbReference type="InterPro" id="IPR020846">
    <property type="entry name" value="MFS_dom"/>
</dbReference>
<evidence type="ECO:0000256" key="2">
    <source>
        <dbReference type="ARBA" id="ARBA00010992"/>
    </source>
</evidence>
<evidence type="ECO:0000256" key="3">
    <source>
        <dbReference type="ARBA" id="ARBA00022448"/>
    </source>
</evidence>
<feature type="transmembrane region" description="Helical" evidence="8">
    <location>
        <begin position="411"/>
        <end position="430"/>
    </location>
</feature>
<name>A0ABR3ZCR7_9PEZI</name>
<comment type="caution">
    <text evidence="10">The sequence shown here is derived from an EMBL/GenBank/DDBJ whole genome shotgun (WGS) entry which is preliminary data.</text>
</comment>
<feature type="domain" description="Major facilitator superfamily (MFS) profile" evidence="9">
    <location>
        <begin position="18"/>
        <end position="459"/>
    </location>
</feature>
<feature type="transmembrane region" description="Helical" evidence="8">
    <location>
        <begin position="295"/>
        <end position="326"/>
    </location>
</feature>
<keyword evidence="4 8" id="KW-0812">Transmembrane</keyword>
<dbReference type="Proteomes" id="UP001583186">
    <property type="component" value="Unassembled WGS sequence"/>
</dbReference>
<evidence type="ECO:0000256" key="1">
    <source>
        <dbReference type="ARBA" id="ARBA00004141"/>
    </source>
</evidence>
<reference evidence="10 11" key="1">
    <citation type="journal article" date="2024" name="IMA Fungus">
        <title>IMA Genome - F19 : A genome assembly and annotation guide to empower mycologists, including annotated draft genome sequences of Ceratocystis pirilliformis, Diaporthe australafricana, Fusarium ophioides, Paecilomyces lecythidis, and Sporothrix stenoceras.</title>
        <authorList>
            <person name="Aylward J."/>
            <person name="Wilson A.M."/>
            <person name="Visagie C.M."/>
            <person name="Spraker J."/>
            <person name="Barnes I."/>
            <person name="Buitendag C."/>
            <person name="Ceriani C."/>
            <person name="Del Mar Angel L."/>
            <person name="du Plessis D."/>
            <person name="Fuchs T."/>
            <person name="Gasser K."/>
            <person name="Kramer D."/>
            <person name="Li W."/>
            <person name="Munsamy K."/>
            <person name="Piso A."/>
            <person name="Price J.L."/>
            <person name="Sonnekus B."/>
            <person name="Thomas C."/>
            <person name="van der Nest A."/>
            <person name="van Dijk A."/>
            <person name="van Heerden A."/>
            <person name="van Vuuren N."/>
            <person name="Yilmaz N."/>
            <person name="Duong T.A."/>
            <person name="van der Merwe N.A."/>
            <person name="Wingfield M.J."/>
            <person name="Wingfield B.D."/>
        </authorList>
    </citation>
    <scope>NUCLEOTIDE SEQUENCE [LARGE SCALE GENOMIC DNA]</scope>
    <source>
        <strain evidence="10 11">CMW 5346</strain>
    </source>
</reference>
<feature type="transmembrane region" description="Helical" evidence="8">
    <location>
        <begin position="187"/>
        <end position="206"/>
    </location>
</feature>
<evidence type="ECO:0000259" key="9">
    <source>
        <dbReference type="PROSITE" id="PS50850"/>
    </source>
</evidence>
<dbReference type="InterPro" id="IPR036259">
    <property type="entry name" value="MFS_trans_sf"/>
</dbReference>
<sequence>MHPFSHITKHFNTTLAKSFCVIFLSTLNYGFDNQGFGTTQAMTPFAKQFGEYNEKTKKYALLTYWLSLFDSLNYIGFAVGVIIGSLVSARWGRRMCIFAMSCWALVSAAIVISSETRGQILTGRILFYIYIGMELSVMPIFMSEIMPAPIRGITVGSYQFSLVTGGLIVNCIARGTSTLTSNAAWRIPMGLFFVVPVIIICVVWFIPESPLWLLTKERTEEARENLQKLRQGTLTNEEIEAEFEFLQTSLRSMPEQGKWVELFSKINRKRTAVVIGVNIFQQVTGQAFVSSYSSIFIAGLGTVNAFTMAVVNLSCYLVTMGIGLYLNDRIGRRPLLLISGGVQFAAIMTMGGLGLVDDPSYSVKVAIVSMVTIFGCGFIFAWAPLTYVVTTEVAPLRLRDATQRTASIVNVFFQFVVNFTIPYLLYAPYANLNSKVGFIFGAFSFLAIVFTYFCIPECKGKSLEEIDVLFHQVVPLRKFGSFRSEDIELESDSKQNKGMVISVTEADHREFREA</sequence>
<evidence type="ECO:0000256" key="6">
    <source>
        <dbReference type="ARBA" id="ARBA00023136"/>
    </source>
</evidence>
<keyword evidence="11" id="KW-1185">Reference proteome</keyword>